<dbReference type="EMBL" id="JBHSGD010000005">
    <property type="protein sequence ID" value="MFC4652423.1"/>
    <property type="molecule type" value="Genomic_DNA"/>
</dbReference>
<keyword evidence="5 13" id="KW-0812">Transmembrane</keyword>
<evidence type="ECO:0000313" key="14">
    <source>
        <dbReference type="EMBL" id="MFC4652423.1"/>
    </source>
</evidence>
<evidence type="ECO:0000256" key="11">
    <source>
        <dbReference type="ARBA" id="ARBA00023303"/>
    </source>
</evidence>
<feature type="transmembrane region" description="Helical" evidence="13">
    <location>
        <begin position="9"/>
        <end position="27"/>
    </location>
</feature>
<dbReference type="InterPro" id="IPR010617">
    <property type="entry name" value="TMEM175-like"/>
</dbReference>
<keyword evidence="4" id="KW-0633">Potassium transport</keyword>
<evidence type="ECO:0000256" key="5">
    <source>
        <dbReference type="ARBA" id="ARBA00022692"/>
    </source>
</evidence>
<reference evidence="15" key="1">
    <citation type="journal article" date="2019" name="Int. J. Syst. Evol. Microbiol.">
        <title>The Global Catalogue of Microorganisms (GCM) 10K type strain sequencing project: providing services to taxonomists for standard genome sequencing and annotation.</title>
        <authorList>
            <consortium name="The Broad Institute Genomics Platform"/>
            <consortium name="The Broad Institute Genome Sequencing Center for Infectious Disease"/>
            <person name="Wu L."/>
            <person name="Ma J."/>
        </authorList>
    </citation>
    <scope>NUCLEOTIDE SEQUENCE [LARGE SCALE GENOMIC DNA]</scope>
    <source>
        <strain evidence="15">CCUG 63287</strain>
    </source>
</reference>
<feature type="transmembrane region" description="Helical" evidence="13">
    <location>
        <begin position="106"/>
        <end position="127"/>
    </location>
</feature>
<sequence length="188" mass="21472">MTKTRLEAFTDAVIAIIMTILVLELSGPKSDTLESLIELLPHLGVYFISFIILAIYWVNHHHLFQSIKKISGDVLWINILFLFILSLVPVFSNWVSHYPNSFIPELGYVLVFFFANFMYFILTKQLLKVNGHLHSSDSTLKKNILSVVMNIISIALGYFIAPVIMLFGSALVFSMWIIPDKKVEAMFK</sequence>
<proteinExistence type="inferred from homology"/>
<evidence type="ECO:0000256" key="6">
    <source>
        <dbReference type="ARBA" id="ARBA00022826"/>
    </source>
</evidence>
<evidence type="ECO:0000256" key="3">
    <source>
        <dbReference type="ARBA" id="ARBA00022448"/>
    </source>
</evidence>
<evidence type="ECO:0000313" key="15">
    <source>
        <dbReference type="Proteomes" id="UP001595987"/>
    </source>
</evidence>
<evidence type="ECO:0000256" key="4">
    <source>
        <dbReference type="ARBA" id="ARBA00022538"/>
    </source>
</evidence>
<keyword evidence="11" id="KW-0407">Ion channel</keyword>
<gene>
    <name evidence="14" type="ORF">ACFO26_05825</name>
</gene>
<comment type="caution">
    <text evidence="14">The sequence shown here is derived from an EMBL/GenBank/DDBJ whole genome shotgun (WGS) entry which is preliminary data.</text>
</comment>
<feature type="transmembrane region" description="Helical" evidence="13">
    <location>
        <begin position="39"/>
        <end position="58"/>
    </location>
</feature>
<keyword evidence="7" id="KW-0630">Potassium</keyword>
<accession>A0ABV9JCC6</accession>
<dbReference type="RefSeq" id="WP_213534869.1">
    <property type="nucleotide sequence ID" value="NZ_BOVQ01000004.1"/>
</dbReference>
<evidence type="ECO:0000256" key="8">
    <source>
        <dbReference type="ARBA" id="ARBA00022989"/>
    </source>
</evidence>
<evidence type="ECO:0000256" key="13">
    <source>
        <dbReference type="SAM" id="Phobius"/>
    </source>
</evidence>
<organism evidence="14 15">
    <name type="scientific">Lactococcus nasutitermitis</name>
    <dbReference type="NCBI Taxonomy" id="1652957"/>
    <lineage>
        <taxon>Bacteria</taxon>
        <taxon>Bacillati</taxon>
        <taxon>Bacillota</taxon>
        <taxon>Bacilli</taxon>
        <taxon>Lactobacillales</taxon>
        <taxon>Streptococcaceae</taxon>
        <taxon>Lactococcus</taxon>
    </lineage>
</organism>
<keyword evidence="10 13" id="KW-0472">Membrane</keyword>
<dbReference type="PANTHER" id="PTHR31462:SF5">
    <property type="entry name" value="ENDOSOMAL_LYSOSOMAL PROTON CHANNEL TMEM175"/>
    <property type="match status" value="1"/>
</dbReference>
<evidence type="ECO:0000256" key="9">
    <source>
        <dbReference type="ARBA" id="ARBA00023065"/>
    </source>
</evidence>
<comment type="catalytic activity">
    <reaction evidence="12">
        <text>K(+)(in) = K(+)(out)</text>
        <dbReference type="Rhea" id="RHEA:29463"/>
        <dbReference type="ChEBI" id="CHEBI:29103"/>
    </reaction>
</comment>
<comment type="similarity">
    <text evidence="2">Belongs to the TMEM175 family.</text>
</comment>
<dbReference type="Pfam" id="PF06736">
    <property type="entry name" value="TMEM175"/>
    <property type="match status" value="1"/>
</dbReference>
<feature type="transmembrane region" description="Helical" evidence="13">
    <location>
        <begin position="147"/>
        <end position="178"/>
    </location>
</feature>
<name>A0ABV9JCC6_9LACT</name>
<dbReference type="PANTHER" id="PTHR31462">
    <property type="entry name" value="ENDOSOMAL/LYSOSOMAL POTASSIUM CHANNEL TMEM175"/>
    <property type="match status" value="1"/>
</dbReference>
<evidence type="ECO:0000256" key="12">
    <source>
        <dbReference type="ARBA" id="ARBA00034430"/>
    </source>
</evidence>
<keyword evidence="6" id="KW-0631">Potassium channel</keyword>
<keyword evidence="8 13" id="KW-1133">Transmembrane helix</keyword>
<comment type="subcellular location">
    <subcellularLocation>
        <location evidence="1">Membrane</location>
        <topology evidence="1">Multi-pass membrane protein</topology>
    </subcellularLocation>
</comment>
<keyword evidence="9" id="KW-0406">Ion transport</keyword>
<evidence type="ECO:0000256" key="7">
    <source>
        <dbReference type="ARBA" id="ARBA00022958"/>
    </source>
</evidence>
<protein>
    <submittedName>
        <fullName evidence="14">TMEM175 family protein</fullName>
    </submittedName>
</protein>
<evidence type="ECO:0000256" key="2">
    <source>
        <dbReference type="ARBA" id="ARBA00006920"/>
    </source>
</evidence>
<dbReference type="Proteomes" id="UP001595987">
    <property type="component" value="Unassembled WGS sequence"/>
</dbReference>
<keyword evidence="3" id="KW-0813">Transport</keyword>
<evidence type="ECO:0000256" key="10">
    <source>
        <dbReference type="ARBA" id="ARBA00023136"/>
    </source>
</evidence>
<keyword evidence="15" id="KW-1185">Reference proteome</keyword>
<feature type="transmembrane region" description="Helical" evidence="13">
    <location>
        <begin position="70"/>
        <end position="94"/>
    </location>
</feature>
<evidence type="ECO:0000256" key="1">
    <source>
        <dbReference type="ARBA" id="ARBA00004141"/>
    </source>
</evidence>